<proteinExistence type="predicted"/>
<dbReference type="EMBL" id="FRAH01000004">
    <property type="protein sequence ID" value="SHJ66146.1"/>
    <property type="molecule type" value="Genomic_DNA"/>
</dbReference>
<dbReference type="PROSITE" id="PS51257">
    <property type="entry name" value="PROKAR_LIPOPROTEIN"/>
    <property type="match status" value="1"/>
</dbReference>
<keyword evidence="1" id="KW-1133">Transmembrane helix</keyword>
<dbReference type="RefSeq" id="WP_072848318.1">
    <property type="nucleotide sequence ID" value="NZ_FRAH01000004.1"/>
</dbReference>
<dbReference type="OrthoDB" id="2624420at2"/>
<evidence type="ECO:0000256" key="1">
    <source>
        <dbReference type="SAM" id="Phobius"/>
    </source>
</evidence>
<gene>
    <name evidence="2" type="ORF">SAMN02745138_00275</name>
</gene>
<protein>
    <submittedName>
        <fullName evidence="2">Uncharacterized protein</fullName>
    </submittedName>
</protein>
<evidence type="ECO:0000313" key="3">
    <source>
        <dbReference type="Proteomes" id="UP000183975"/>
    </source>
</evidence>
<keyword evidence="3" id="KW-1185">Reference proteome</keyword>
<sequence length="189" mass="21997">MEKNNLKPLILCAVFLVIAVIGCTFWTKWQNRPLLGNTDAEICETIDRVGRGRKAEIHLKHVEDGEVDGTVYRCVFYESAENEDYPQLVMFRQDADGNFLWYEGDNLSRHSHVYAMPDPPDIQVDEYLFSLEEVRYHFFYVTGEDVAYLTDEAGNAYPVGEERPAFLTFLPYWDNIYTEYLDAEGNPLW</sequence>
<dbReference type="Proteomes" id="UP000183975">
    <property type="component" value="Unassembled WGS sequence"/>
</dbReference>
<dbReference type="AlphaFoldDB" id="A0A1M6L4N3"/>
<keyword evidence="1" id="KW-0812">Transmembrane</keyword>
<organism evidence="2 3">
    <name type="scientific">Anaerotignum lactatifermentans DSM 14214</name>
    <dbReference type="NCBI Taxonomy" id="1121323"/>
    <lineage>
        <taxon>Bacteria</taxon>
        <taxon>Bacillati</taxon>
        <taxon>Bacillota</taxon>
        <taxon>Clostridia</taxon>
        <taxon>Lachnospirales</taxon>
        <taxon>Anaerotignaceae</taxon>
        <taxon>Anaerotignum</taxon>
    </lineage>
</organism>
<keyword evidence="1" id="KW-0472">Membrane</keyword>
<accession>A0A1M6L4N3</accession>
<feature type="transmembrane region" description="Helical" evidence="1">
    <location>
        <begin position="6"/>
        <end position="26"/>
    </location>
</feature>
<evidence type="ECO:0000313" key="2">
    <source>
        <dbReference type="EMBL" id="SHJ66146.1"/>
    </source>
</evidence>
<name>A0A1M6L4N3_9FIRM</name>
<reference evidence="2 3" key="1">
    <citation type="submission" date="2016-11" db="EMBL/GenBank/DDBJ databases">
        <authorList>
            <person name="Jaros S."/>
            <person name="Januszkiewicz K."/>
            <person name="Wedrychowicz H."/>
        </authorList>
    </citation>
    <scope>NUCLEOTIDE SEQUENCE [LARGE SCALE GENOMIC DNA]</scope>
    <source>
        <strain evidence="2 3">DSM 14214</strain>
    </source>
</reference>